<reference evidence="8" key="2">
    <citation type="submission" date="2023-05" db="EMBL/GenBank/DDBJ databases">
        <authorList>
            <consortium name="Lawrence Berkeley National Laboratory"/>
            <person name="Steindorff A."/>
            <person name="Hensen N."/>
            <person name="Bonometti L."/>
            <person name="Westerberg I."/>
            <person name="Brannstrom I.O."/>
            <person name="Guillou S."/>
            <person name="Cros-Aarteil S."/>
            <person name="Calhoun S."/>
            <person name="Haridas S."/>
            <person name="Kuo A."/>
            <person name="Mondo S."/>
            <person name="Pangilinan J."/>
            <person name="Riley R."/>
            <person name="Labutti K."/>
            <person name="Andreopoulos B."/>
            <person name="Lipzen A."/>
            <person name="Chen C."/>
            <person name="Yanf M."/>
            <person name="Daum C."/>
            <person name="Ng V."/>
            <person name="Clum A."/>
            <person name="Ohm R."/>
            <person name="Martin F."/>
            <person name="Silar P."/>
            <person name="Natvig D."/>
            <person name="Lalanne C."/>
            <person name="Gautier V."/>
            <person name="Ament-Velasquez S.L."/>
            <person name="Kruys A."/>
            <person name="Hutchinson M.I."/>
            <person name="Powell A.J."/>
            <person name="Barry K."/>
            <person name="Miller A.N."/>
            <person name="Grigoriev I.V."/>
            <person name="Debuchy R."/>
            <person name="Gladieux P."/>
            <person name="Thoren M.H."/>
            <person name="Johannesson H."/>
        </authorList>
    </citation>
    <scope>NUCLEOTIDE SEQUENCE</scope>
    <source>
        <strain evidence="8">CBS 757.83</strain>
    </source>
</reference>
<dbReference type="PANTHER" id="PTHR22847:SF637">
    <property type="entry name" value="WD REPEAT DOMAIN 5B"/>
    <property type="match status" value="1"/>
</dbReference>
<evidence type="ECO:0000256" key="3">
    <source>
        <dbReference type="ARBA" id="ARBA00023054"/>
    </source>
</evidence>
<evidence type="ECO:0000313" key="8">
    <source>
        <dbReference type="EMBL" id="KAK4103125.1"/>
    </source>
</evidence>
<dbReference type="AlphaFoldDB" id="A0AAN6Q3X8"/>
<dbReference type="SMART" id="SM00320">
    <property type="entry name" value="WD40"/>
    <property type="match status" value="5"/>
</dbReference>
<keyword evidence="9" id="KW-1185">Reference proteome</keyword>
<comment type="similarity">
    <text evidence="4">Belongs to the WD repeat MDV1/CAF4 family.</text>
</comment>
<dbReference type="InterPro" id="IPR015943">
    <property type="entry name" value="WD40/YVTN_repeat-like_dom_sf"/>
</dbReference>
<dbReference type="InterPro" id="IPR019775">
    <property type="entry name" value="WD40_repeat_CS"/>
</dbReference>
<dbReference type="InterPro" id="IPR020472">
    <property type="entry name" value="WD40_PAC1"/>
</dbReference>
<evidence type="ECO:0000256" key="4">
    <source>
        <dbReference type="ARBA" id="ARBA00038415"/>
    </source>
</evidence>
<dbReference type="GO" id="GO:1990234">
    <property type="term" value="C:transferase complex"/>
    <property type="evidence" value="ECO:0007669"/>
    <property type="project" value="UniProtKB-ARBA"/>
</dbReference>
<gene>
    <name evidence="8" type="ORF">N658DRAFT_301909</name>
</gene>
<evidence type="ECO:0000256" key="5">
    <source>
        <dbReference type="ARBA" id="ARBA00039789"/>
    </source>
</evidence>
<comment type="function">
    <text evidence="6">Involved in mitochondrial fission. Acts as an adapter protein required to form mitochondrial fission complexes. Formation of these complexes is required to promote constriction and fission of the mitochondrial compartment at a late step in mitochondrial division.</text>
</comment>
<dbReference type="PRINTS" id="PR00320">
    <property type="entry name" value="GPROTEINBRPT"/>
</dbReference>
<proteinExistence type="inferred from homology"/>
<accession>A0AAN6Q3X8</accession>
<dbReference type="PROSITE" id="PS00678">
    <property type="entry name" value="WD_REPEATS_1"/>
    <property type="match status" value="2"/>
</dbReference>
<dbReference type="PROSITE" id="PS50082">
    <property type="entry name" value="WD_REPEATS_2"/>
    <property type="match status" value="2"/>
</dbReference>
<feature type="repeat" description="WD" evidence="7">
    <location>
        <begin position="175"/>
        <end position="206"/>
    </location>
</feature>
<sequence length="273" mass="29767">MNRLLQGVILSSPWDRVEICHMATGQCLQSLNHLDEVGWVAYSADSRQLVSRSVKGISHRCHLETGQCLKTSYSHIEHPVSLDFSADLLQMAAGTVSAILVAHEGERPSFSLRCQLLTDSRGDQAPVGQIALSPNSEIVAAAHGDGTIGIYDSRLVRMNSWCLRTRNSHTGANLVAFSPGSDLLASASDDGSIKTWEVATGKFKQKLKGHSRRVNSIAFSPDSNLMASASDDPTIRVWDLQTSECLYRLTDHFGPMLSVVFSAQFSYTCTLVV</sequence>
<evidence type="ECO:0000256" key="1">
    <source>
        <dbReference type="ARBA" id="ARBA00022574"/>
    </source>
</evidence>
<dbReference type="PROSITE" id="PS50294">
    <property type="entry name" value="WD_REPEATS_REGION"/>
    <property type="match status" value="2"/>
</dbReference>
<name>A0AAN6Q3X8_9PEZI</name>
<evidence type="ECO:0000256" key="7">
    <source>
        <dbReference type="PROSITE-ProRule" id="PRU00221"/>
    </source>
</evidence>
<keyword evidence="2" id="KW-0677">Repeat</keyword>
<evidence type="ECO:0000256" key="6">
    <source>
        <dbReference type="ARBA" id="ARBA00043913"/>
    </source>
</evidence>
<evidence type="ECO:0000256" key="2">
    <source>
        <dbReference type="ARBA" id="ARBA00022737"/>
    </source>
</evidence>
<dbReference type="Pfam" id="PF00400">
    <property type="entry name" value="WD40"/>
    <property type="match status" value="3"/>
</dbReference>
<keyword evidence="3" id="KW-0175">Coiled coil</keyword>
<dbReference type="EMBL" id="MU863629">
    <property type="protein sequence ID" value="KAK4103125.1"/>
    <property type="molecule type" value="Genomic_DNA"/>
</dbReference>
<dbReference type="SUPFAM" id="SSF50998">
    <property type="entry name" value="Quinoprotein alcohol dehydrogenase-like"/>
    <property type="match status" value="1"/>
</dbReference>
<feature type="repeat" description="WD" evidence="7">
    <location>
        <begin position="207"/>
        <end position="248"/>
    </location>
</feature>
<reference evidence="8" key="1">
    <citation type="journal article" date="2023" name="Mol. Phylogenet. Evol.">
        <title>Genome-scale phylogeny and comparative genomics of the fungal order Sordariales.</title>
        <authorList>
            <person name="Hensen N."/>
            <person name="Bonometti L."/>
            <person name="Westerberg I."/>
            <person name="Brannstrom I.O."/>
            <person name="Guillou S."/>
            <person name="Cros-Aarteil S."/>
            <person name="Calhoun S."/>
            <person name="Haridas S."/>
            <person name="Kuo A."/>
            <person name="Mondo S."/>
            <person name="Pangilinan J."/>
            <person name="Riley R."/>
            <person name="LaButti K."/>
            <person name="Andreopoulos B."/>
            <person name="Lipzen A."/>
            <person name="Chen C."/>
            <person name="Yan M."/>
            <person name="Daum C."/>
            <person name="Ng V."/>
            <person name="Clum A."/>
            <person name="Steindorff A."/>
            <person name="Ohm R.A."/>
            <person name="Martin F."/>
            <person name="Silar P."/>
            <person name="Natvig D.O."/>
            <person name="Lalanne C."/>
            <person name="Gautier V."/>
            <person name="Ament-Velasquez S.L."/>
            <person name="Kruys A."/>
            <person name="Hutchinson M.I."/>
            <person name="Powell A.J."/>
            <person name="Barry K."/>
            <person name="Miller A.N."/>
            <person name="Grigoriev I.V."/>
            <person name="Debuchy R."/>
            <person name="Gladieux P."/>
            <person name="Hiltunen Thoren M."/>
            <person name="Johannesson H."/>
        </authorList>
    </citation>
    <scope>NUCLEOTIDE SEQUENCE</scope>
    <source>
        <strain evidence="8">CBS 757.83</strain>
    </source>
</reference>
<dbReference type="InterPro" id="IPR011047">
    <property type="entry name" value="Quinoprotein_ADH-like_sf"/>
</dbReference>
<dbReference type="Proteomes" id="UP001305647">
    <property type="component" value="Unassembled WGS sequence"/>
</dbReference>
<dbReference type="PANTHER" id="PTHR22847">
    <property type="entry name" value="WD40 REPEAT PROTEIN"/>
    <property type="match status" value="1"/>
</dbReference>
<evidence type="ECO:0000313" key="9">
    <source>
        <dbReference type="Proteomes" id="UP001305647"/>
    </source>
</evidence>
<organism evidence="8 9">
    <name type="scientific">Parathielavia hyrcaniae</name>
    <dbReference type="NCBI Taxonomy" id="113614"/>
    <lineage>
        <taxon>Eukaryota</taxon>
        <taxon>Fungi</taxon>
        <taxon>Dikarya</taxon>
        <taxon>Ascomycota</taxon>
        <taxon>Pezizomycotina</taxon>
        <taxon>Sordariomycetes</taxon>
        <taxon>Sordariomycetidae</taxon>
        <taxon>Sordariales</taxon>
        <taxon>Chaetomiaceae</taxon>
        <taxon>Parathielavia</taxon>
    </lineage>
</organism>
<protein>
    <recommendedName>
        <fullName evidence="5">Mitochondrial division protein 1</fullName>
    </recommendedName>
</protein>
<dbReference type="Gene3D" id="2.130.10.10">
    <property type="entry name" value="YVTN repeat-like/Quinoprotein amine dehydrogenase"/>
    <property type="match status" value="2"/>
</dbReference>
<comment type="caution">
    <text evidence="8">The sequence shown here is derived from an EMBL/GenBank/DDBJ whole genome shotgun (WGS) entry which is preliminary data.</text>
</comment>
<keyword evidence="1 7" id="KW-0853">WD repeat</keyword>
<dbReference type="InterPro" id="IPR001680">
    <property type="entry name" value="WD40_rpt"/>
</dbReference>